<accession>A0AA86J3A2</accession>
<gene>
    <name evidence="2" type="ORF">ENKO_43610</name>
</gene>
<evidence type="ECO:0000313" key="3">
    <source>
        <dbReference type="Proteomes" id="UP000682928"/>
    </source>
</evidence>
<dbReference type="EMBL" id="AP024591">
    <property type="protein sequence ID" value="BCU57767.1"/>
    <property type="molecule type" value="Genomic_DNA"/>
</dbReference>
<evidence type="ECO:0000256" key="1">
    <source>
        <dbReference type="SAM" id="MobiDB-lite"/>
    </source>
</evidence>
<keyword evidence="2" id="KW-0614">Plasmid</keyword>
<feature type="region of interest" description="Disordered" evidence="1">
    <location>
        <begin position="1"/>
        <end position="50"/>
    </location>
</feature>
<proteinExistence type="predicted"/>
<protein>
    <submittedName>
        <fullName evidence="2">Uncharacterized protein</fullName>
    </submittedName>
</protein>
<reference evidence="2" key="1">
    <citation type="submission" date="2021-04" db="EMBL/GenBank/DDBJ databases">
        <title>Difference and commonality of drug resistance evolution in various bacteria. and drug sensitivity profiles.</title>
        <authorList>
            <person name="Maeda T."/>
            <person name="Shibai A."/>
            <person name="Kawada K."/>
            <person name="Kotani H."/>
            <person name="Tarusawa Y."/>
            <person name="Tanabe K."/>
            <person name="Furusawa C."/>
        </authorList>
    </citation>
    <scope>NUCLEOTIDE SEQUENCE</scope>
    <source>
        <strain evidence="2">JCM 8580</strain>
        <plasmid evidence="2">pENKO-1</plasmid>
    </source>
</reference>
<geneLocation type="plasmid" evidence="2 3">
    <name>pENKO-1</name>
</geneLocation>
<dbReference type="Proteomes" id="UP000682928">
    <property type="component" value="Plasmid pENKO-1"/>
</dbReference>
<evidence type="ECO:0000313" key="2">
    <source>
        <dbReference type="EMBL" id="BCU57767.1"/>
    </source>
</evidence>
<dbReference type="AlphaFoldDB" id="A0AA86J3A2"/>
<sequence>MAAGGNDKAAARSLRRDRVPAFSNATLADAGRVSESCAEKGRQGQHARRR</sequence>
<name>A0AA86J3A2_9ENTR</name>
<organism evidence="2 3">
    <name type="scientific">Enterobacter kobei</name>
    <dbReference type="NCBI Taxonomy" id="208224"/>
    <lineage>
        <taxon>Bacteria</taxon>
        <taxon>Pseudomonadati</taxon>
        <taxon>Pseudomonadota</taxon>
        <taxon>Gammaproteobacteria</taxon>
        <taxon>Enterobacterales</taxon>
        <taxon>Enterobacteriaceae</taxon>
        <taxon>Enterobacter</taxon>
        <taxon>Enterobacter cloacae complex</taxon>
    </lineage>
</organism>